<dbReference type="InterPro" id="IPR007829">
    <property type="entry name" value="TM2"/>
</dbReference>
<gene>
    <name evidence="11" type="ORF">M9Y10_041213</name>
</gene>
<sequence length="159" mass="18006">MLFSLFFSLFTFTIEKKCSELDPWLLNCSFPPEGASLPYEVDCPNDGKFQYICYPYDGIKCDDDREVIQTLNCYPSHGKNPGTALCLSVVLGFLGADRFYLGYPTIGLFKLLTGGFFGLGWYIDIFLIALRIVKPARGGVYMFKPNANFRIRLPGPDYF</sequence>
<keyword evidence="12" id="KW-1185">Reference proteome</keyword>
<accession>A0ABR2K3Y0</accession>
<dbReference type="InterPro" id="IPR050932">
    <property type="entry name" value="TM2D1-3-like"/>
</dbReference>
<evidence type="ECO:0000313" key="12">
    <source>
        <dbReference type="Proteomes" id="UP001470230"/>
    </source>
</evidence>
<comment type="caution">
    <text evidence="11">The sequence shown here is derived from an EMBL/GenBank/DDBJ whole genome shotgun (WGS) entry which is preliminary data.</text>
</comment>
<evidence type="ECO:0000256" key="2">
    <source>
        <dbReference type="ARBA" id="ARBA00008284"/>
    </source>
</evidence>
<keyword evidence="7" id="KW-0325">Glycoprotein</keyword>
<keyword evidence="4 9" id="KW-0732">Signal</keyword>
<name>A0ABR2K3Y0_9EUKA</name>
<feature type="transmembrane region" description="Helical" evidence="8">
    <location>
        <begin position="111"/>
        <end position="133"/>
    </location>
</feature>
<keyword evidence="5 8" id="KW-1133">Transmembrane helix</keyword>
<evidence type="ECO:0000256" key="7">
    <source>
        <dbReference type="ARBA" id="ARBA00023180"/>
    </source>
</evidence>
<feature type="signal peptide" evidence="9">
    <location>
        <begin position="1"/>
        <end position="18"/>
    </location>
</feature>
<keyword evidence="3 8" id="KW-0812">Transmembrane</keyword>
<dbReference type="Pfam" id="PF05154">
    <property type="entry name" value="TM2"/>
    <property type="match status" value="1"/>
</dbReference>
<evidence type="ECO:0000256" key="9">
    <source>
        <dbReference type="SAM" id="SignalP"/>
    </source>
</evidence>
<dbReference type="PANTHER" id="PTHR21016">
    <property type="entry name" value="BETA-AMYLOID BINDING PROTEIN-RELATED"/>
    <property type="match status" value="1"/>
</dbReference>
<evidence type="ECO:0000256" key="3">
    <source>
        <dbReference type="ARBA" id="ARBA00022692"/>
    </source>
</evidence>
<evidence type="ECO:0000256" key="6">
    <source>
        <dbReference type="ARBA" id="ARBA00023136"/>
    </source>
</evidence>
<evidence type="ECO:0000256" key="4">
    <source>
        <dbReference type="ARBA" id="ARBA00022729"/>
    </source>
</evidence>
<reference evidence="11 12" key="1">
    <citation type="submission" date="2024-04" db="EMBL/GenBank/DDBJ databases">
        <title>Tritrichomonas musculus Genome.</title>
        <authorList>
            <person name="Alves-Ferreira E."/>
            <person name="Grigg M."/>
            <person name="Lorenzi H."/>
            <person name="Galac M."/>
        </authorList>
    </citation>
    <scope>NUCLEOTIDE SEQUENCE [LARGE SCALE GENOMIC DNA]</scope>
    <source>
        <strain evidence="11 12">EAF2021</strain>
    </source>
</reference>
<evidence type="ECO:0000256" key="1">
    <source>
        <dbReference type="ARBA" id="ARBA00004141"/>
    </source>
</evidence>
<comment type="subcellular location">
    <subcellularLocation>
        <location evidence="1">Membrane</location>
        <topology evidence="1">Multi-pass membrane protein</topology>
    </subcellularLocation>
</comment>
<keyword evidence="6 8" id="KW-0472">Membrane</keyword>
<dbReference type="EMBL" id="JAPFFF010000007">
    <property type="protein sequence ID" value="KAK8885759.1"/>
    <property type="molecule type" value="Genomic_DNA"/>
</dbReference>
<organism evidence="11 12">
    <name type="scientific">Tritrichomonas musculus</name>
    <dbReference type="NCBI Taxonomy" id="1915356"/>
    <lineage>
        <taxon>Eukaryota</taxon>
        <taxon>Metamonada</taxon>
        <taxon>Parabasalia</taxon>
        <taxon>Tritrichomonadida</taxon>
        <taxon>Tritrichomonadidae</taxon>
        <taxon>Tritrichomonas</taxon>
    </lineage>
</organism>
<dbReference type="PANTHER" id="PTHR21016:SF1">
    <property type="entry name" value="TM2 DOMAIN-CONTAINING PROTEIN 1"/>
    <property type="match status" value="1"/>
</dbReference>
<dbReference type="Proteomes" id="UP001470230">
    <property type="component" value="Unassembled WGS sequence"/>
</dbReference>
<feature type="domain" description="TM2" evidence="10">
    <location>
        <begin position="78"/>
        <end position="126"/>
    </location>
</feature>
<evidence type="ECO:0000259" key="10">
    <source>
        <dbReference type="Pfam" id="PF05154"/>
    </source>
</evidence>
<evidence type="ECO:0000256" key="5">
    <source>
        <dbReference type="ARBA" id="ARBA00022989"/>
    </source>
</evidence>
<evidence type="ECO:0000256" key="8">
    <source>
        <dbReference type="SAM" id="Phobius"/>
    </source>
</evidence>
<protein>
    <submittedName>
        <fullName evidence="11">Amyloid-beta binding</fullName>
    </submittedName>
</protein>
<comment type="similarity">
    <text evidence="2">Belongs to the TM2 family.</text>
</comment>
<evidence type="ECO:0000313" key="11">
    <source>
        <dbReference type="EMBL" id="KAK8885759.1"/>
    </source>
</evidence>
<proteinExistence type="inferred from homology"/>
<feature type="chain" id="PRO_5045948657" evidence="9">
    <location>
        <begin position="19"/>
        <end position="159"/>
    </location>
</feature>